<dbReference type="OrthoDB" id="3049791at2759"/>
<evidence type="ECO:0000313" key="2">
    <source>
        <dbReference type="EMBL" id="KIJ35259.1"/>
    </source>
</evidence>
<dbReference type="Gene3D" id="3.40.50.1820">
    <property type="entry name" value="alpha/beta hydrolase"/>
    <property type="match status" value="1"/>
</dbReference>
<dbReference type="AlphaFoldDB" id="A0A0C9VCK7"/>
<keyword evidence="3" id="KW-1185">Reference proteome</keyword>
<accession>A0A0C9VCK7</accession>
<dbReference type="SUPFAM" id="SSF53474">
    <property type="entry name" value="alpha/beta-Hydrolases"/>
    <property type="match status" value="1"/>
</dbReference>
<dbReference type="HOGENOM" id="CLU_2469367_0_0_1"/>
<dbReference type="Proteomes" id="UP000054279">
    <property type="component" value="Unassembled WGS sequence"/>
</dbReference>
<evidence type="ECO:0000313" key="1">
    <source>
        <dbReference type="EMBL" id="KIJ35255.1"/>
    </source>
</evidence>
<proteinExistence type="predicted"/>
<evidence type="ECO:0008006" key="4">
    <source>
        <dbReference type="Google" id="ProtNLM"/>
    </source>
</evidence>
<dbReference type="InterPro" id="IPR029058">
    <property type="entry name" value="AB_hydrolase_fold"/>
</dbReference>
<reference evidence="1 3" key="1">
    <citation type="submission" date="2014-06" db="EMBL/GenBank/DDBJ databases">
        <title>Evolutionary Origins and Diversification of the Mycorrhizal Mutualists.</title>
        <authorList>
            <consortium name="DOE Joint Genome Institute"/>
            <consortium name="Mycorrhizal Genomics Consortium"/>
            <person name="Kohler A."/>
            <person name="Kuo A."/>
            <person name="Nagy L.G."/>
            <person name="Floudas D."/>
            <person name="Copeland A."/>
            <person name="Barry K.W."/>
            <person name="Cichocki N."/>
            <person name="Veneault-Fourrey C."/>
            <person name="LaButti K."/>
            <person name="Lindquist E.A."/>
            <person name="Lipzen A."/>
            <person name="Lundell T."/>
            <person name="Morin E."/>
            <person name="Murat C."/>
            <person name="Riley R."/>
            <person name="Ohm R."/>
            <person name="Sun H."/>
            <person name="Tunlid A."/>
            <person name="Henrissat B."/>
            <person name="Grigoriev I.V."/>
            <person name="Hibbett D.S."/>
            <person name="Martin F."/>
        </authorList>
    </citation>
    <scope>NUCLEOTIDE SEQUENCE [LARGE SCALE GENOMIC DNA]</scope>
    <source>
        <strain evidence="1 3">SS14</strain>
    </source>
</reference>
<sequence>MEIIAYWTSFARSGDPSTFKQSYSPTWVQHTTGQRVVMTRGTSSNGTASSLEEVTSYEGERCAFWMSEDVTKETFL</sequence>
<organism evidence="1 3">
    <name type="scientific">Sphaerobolus stellatus (strain SS14)</name>
    <dbReference type="NCBI Taxonomy" id="990650"/>
    <lineage>
        <taxon>Eukaryota</taxon>
        <taxon>Fungi</taxon>
        <taxon>Dikarya</taxon>
        <taxon>Basidiomycota</taxon>
        <taxon>Agaricomycotina</taxon>
        <taxon>Agaricomycetes</taxon>
        <taxon>Phallomycetidae</taxon>
        <taxon>Geastrales</taxon>
        <taxon>Sphaerobolaceae</taxon>
        <taxon>Sphaerobolus</taxon>
    </lineage>
</organism>
<gene>
    <name evidence="2" type="ORF">M422DRAFT_180911</name>
    <name evidence="1" type="ORF">M422DRAFT_181004</name>
</gene>
<evidence type="ECO:0000313" key="3">
    <source>
        <dbReference type="Proteomes" id="UP000054279"/>
    </source>
</evidence>
<name>A0A0C9VCK7_SPHS4</name>
<dbReference type="EMBL" id="KN837190">
    <property type="protein sequence ID" value="KIJ35255.1"/>
    <property type="molecule type" value="Genomic_DNA"/>
</dbReference>
<protein>
    <recommendedName>
        <fullName evidence="4">Carboxylesterase type B domain-containing protein</fullName>
    </recommendedName>
</protein>
<dbReference type="EMBL" id="KN837190">
    <property type="protein sequence ID" value="KIJ35259.1"/>
    <property type="molecule type" value="Genomic_DNA"/>
</dbReference>